<dbReference type="RefSeq" id="XP_002142581.1">
    <property type="nucleotide sequence ID" value="XM_002142545.1"/>
</dbReference>
<dbReference type="Proteomes" id="UP000001460">
    <property type="component" value="Unassembled WGS sequence"/>
</dbReference>
<dbReference type="VEuPathDB" id="CryptoDB:CMU_011840"/>
<sequence length="378" mass="43307">MRVYMKHNYILILLTFFIYVVIADSKFSYQYSSSDNEVPGNSSNKIDKISQSGKTSAKIDNFLGNESLDMNKQDMLDSKTSLNDETLKKKPGFFEKLFSIFGKKSRKKDINEDSSGILEKPVYQSFDKSDTSELPYSGEVSSLDSSIKLPSDFKGLYGEGSEYNEVEVSEAEQLDSNNSNLHQFEESLYSPISPPGEIIDKSKDKSFIDKNNSPEYDQSKVESFSEVTQQSDISQALRIDPTLHKTFNFELKHNDEDVIHETKSKVDLKESKKSKRQRNFEPSKILEKFRDNLVYEVSYKPAKTNYEDYSTNGSLDSLEQLDDHKIQDKDKDIVLRELFDDASNREMYASTISNYEDEVKYKDESNLKGTSTFISKLG</sequence>
<feature type="non-terminal residue" evidence="2">
    <location>
        <position position="378"/>
    </location>
</feature>
<feature type="signal peptide" evidence="1">
    <location>
        <begin position="1"/>
        <end position="23"/>
    </location>
</feature>
<reference evidence="2" key="1">
    <citation type="submission" date="2008-06" db="EMBL/GenBank/DDBJ databases">
        <authorList>
            <person name="Lorenzi H."/>
            <person name="Inman J."/>
            <person name="Miller J."/>
            <person name="Schobel S."/>
            <person name="Amedeo P."/>
            <person name="Caler E.V."/>
            <person name="da Silva J."/>
        </authorList>
    </citation>
    <scope>NUCLEOTIDE SEQUENCE [LARGE SCALE GENOMIC DNA]</scope>
    <source>
        <strain evidence="2">RN66</strain>
    </source>
</reference>
<keyword evidence="1" id="KW-0732">Signal</keyword>
<protein>
    <submittedName>
        <fullName evidence="2">Uncharacterized protein</fullName>
    </submittedName>
</protein>
<dbReference type="OrthoDB" id="10473878at2759"/>
<feature type="chain" id="PRO_5002839780" evidence="1">
    <location>
        <begin position="24"/>
        <end position="378"/>
    </location>
</feature>
<keyword evidence="3" id="KW-1185">Reference proteome</keyword>
<gene>
    <name evidence="2" type="ORF">CMU_011840</name>
</gene>
<name>B6AJ41_CRYMR</name>
<dbReference type="EMBL" id="DS989737">
    <property type="protein sequence ID" value="EEA08232.1"/>
    <property type="molecule type" value="Genomic_DNA"/>
</dbReference>
<accession>B6AJ41</accession>
<evidence type="ECO:0000256" key="1">
    <source>
        <dbReference type="SAM" id="SignalP"/>
    </source>
</evidence>
<organism evidence="2 3">
    <name type="scientific">Cryptosporidium muris (strain RN66)</name>
    <dbReference type="NCBI Taxonomy" id="441375"/>
    <lineage>
        <taxon>Eukaryota</taxon>
        <taxon>Sar</taxon>
        <taxon>Alveolata</taxon>
        <taxon>Apicomplexa</taxon>
        <taxon>Conoidasida</taxon>
        <taxon>Coccidia</taxon>
        <taxon>Eucoccidiorida</taxon>
        <taxon>Eimeriorina</taxon>
        <taxon>Cryptosporidiidae</taxon>
        <taxon>Cryptosporidium</taxon>
    </lineage>
</organism>
<dbReference type="GeneID" id="6997677"/>
<evidence type="ECO:0000313" key="3">
    <source>
        <dbReference type="Proteomes" id="UP000001460"/>
    </source>
</evidence>
<proteinExistence type="predicted"/>
<evidence type="ECO:0000313" key="2">
    <source>
        <dbReference type="EMBL" id="EEA08232.1"/>
    </source>
</evidence>
<dbReference type="AlphaFoldDB" id="B6AJ41"/>